<name>A0A815Y634_9BILA</name>
<dbReference type="EMBL" id="CAJOBC010094900">
    <property type="protein sequence ID" value="CAF4428788.1"/>
    <property type="molecule type" value="Genomic_DNA"/>
</dbReference>
<proteinExistence type="predicted"/>
<keyword evidence="4" id="KW-1185">Reference proteome</keyword>
<organism evidence="2 4">
    <name type="scientific">Didymodactylos carnosus</name>
    <dbReference type="NCBI Taxonomy" id="1234261"/>
    <lineage>
        <taxon>Eukaryota</taxon>
        <taxon>Metazoa</taxon>
        <taxon>Spiralia</taxon>
        <taxon>Gnathifera</taxon>
        <taxon>Rotifera</taxon>
        <taxon>Eurotatoria</taxon>
        <taxon>Bdelloidea</taxon>
        <taxon>Philodinida</taxon>
        <taxon>Philodinidae</taxon>
        <taxon>Didymodactylos</taxon>
    </lineage>
</organism>
<dbReference type="Proteomes" id="UP000681722">
    <property type="component" value="Unassembled WGS sequence"/>
</dbReference>
<gene>
    <name evidence="2" type="ORF">GPM918_LOCUS40110</name>
    <name evidence="3" type="ORF">SRO942_LOCUS41031</name>
</gene>
<evidence type="ECO:0000313" key="2">
    <source>
        <dbReference type="EMBL" id="CAF1566483.1"/>
    </source>
</evidence>
<evidence type="ECO:0000256" key="1">
    <source>
        <dbReference type="SAM" id="MobiDB-lite"/>
    </source>
</evidence>
<dbReference type="EMBL" id="CAJNOQ010029103">
    <property type="protein sequence ID" value="CAF1566483.1"/>
    <property type="molecule type" value="Genomic_DNA"/>
</dbReference>
<dbReference type="InterPro" id="IPR011990">
    <property type="entry name" value="TPR-like_helical_dom_sf"/>
</dbReference>
<sequence>MEEHVGPSTHNNSKLPPTASIPLPVITSIDALTSADVRAARTSMVGTTTPDINTGALAAPSTTVVVDRNKVNLESHQLVWLDANVNNSEHEDTTVTLAGLRKIIDYTKLFDNISECKEYLKSTENGSTFLVTSGSFGQTFVPEIHEVEIIYKIYVYCGNKEFHQKWASKYSKTKNRIHIKLDELLNDLTNDVREYLKSEIAGTIMNLSGKEDQTTDVFCSWWTHTFDLLCCLPYPMDCHQKLVDTLKSYYEGKENEMKVIREFEISYEPKHAIWWYTRPTFFYAILNRSLRQHNIELIFLFGFYIKDVYYQLKDEHEKLKLKHLKEPKIKLYRGQLMAMNEIKKLKEIDGPNYIVNSCLLSTSLNRSVSLEFLKSAEKSEGLEHVFFEIDIDTRKLARPYGNISHLSYVTAEAEILFMIGVIFRITKGNVTYNNDDKVWIIKCSSSFDSILDFESAFSTGSQRRILKNSINKFWHNSTKMPTRKSEDVNMLFNELIKLFPLEEDWILSYKLCCLADIDMWHEKSTSALSQYDEAINIWLNYLKDDELNCSIDIGEIHKDIGTVYQIYTDDTNRAEEHYKMSFSYLQSAIERSTTEQEKIDILVKLISIVIECELYESLDKYDDALIYYEKAFEAAVKSKDSRWIEIACDNMIETYIKHKNDYQSALKYQLIRHEHILKDNTPQIWDDIDETSCKKAEIADSHIRLAESYILLDQYDLVKLHLTTAKELYEESGKDGRRHLSRTTEKLADIEAKLKEYGLAHEHFNMALKLHQDLLREYEGKLNNEAANSTGKEYHPWANAD</sequence>
<dbReference type="SUPFAM" id="SSF56399">
    <property type="entry name" value="ADP-ribosylation"/>
    <property type="match status" value="1"/>
</dbReference>
<accession>A0A815Y634</accession>
<dbReference type="SUPFAM" id="SSF48452">
    <property type="entry name" value="TPR-like"/>
    <property type="match status" value="1"/>
</dbReference>
<dbReference type="Gene3D" id="1.25.40.10">
    <property type="entry name" value="Tetratricopeptide repeat domain"/>
    <property type="match status" value="2"/>
</dbReference>
<feature type="region of interest" description="Disordered" evidence="1">
    <location>
        <begin position="1"/>
        <end position="20"/>
    </location>
</feature>
<feature type="non-terminal residue" evidence="2">
    <location>
        <position position="1"/>
    </location>
</feature>
<dbReference type="AlphaFoldDB" id="A0A815Y634"/>
<dbReference type="Gene3D" id="3.90.176.10">
    <property type="entry name" value="Toxin ADP-ribosyltransferase, Chain A, domain 1"/>
    <property type="match status" value="1"/>
</dbReference>
<dbReference type="Proteomes" id="UP000663829">
    <property type="component" value="Unassembled WGS sequence"/>
</dbReference>
<protein>
    <submittedName>
        <fullName evidence="2">Uncharacterized protein</fullName>
    </submittedName>
</protein>
<dbReference type="PROSITE" id="PS51996">
    <property type="entry name" value="TR_MART"/>
    <property type="match status" value="1"/>
</dbReference>
<reference evidence="2" key="1">
    <citation type="submission" date="2021-02" db="EMBL/GenBank/DDBJ databases">
        <authorList>
            <person name="Nowell W R."/>
        </authorList>
    </citation>
    <scope>NUCLEOTIDE SEQUENCE</scope>
</reference>
<comment type="caution">
    <text evidence="2">The sequence shown here is derived from an EMBL/GenBank/DDBJ whole genome shotgun (WGS) entry which is preliminary data.</text>
</comment>
<evidence type="ECO:0000313" key="3">
    <source>
        <dbReference type="EMBL" id="CAF4428788.1"/>
    </source>
</evidence>
<evidence type="ECO:0000313" key="4">
    <source>
        <dbReference type="Proteomes" id="UP000663829"/>
    </source>
</evidence>